<keyword evidence="2" id="KW-1185">Reference proteome</keyword>
<sequence length="47" mass="5578">MDIITGSGDPLLDNRERRRLICRRLVVVVEELKVRGRIKKMFRIQVV</sequence>
<proteinExistence type="predicted"/>
<dbReference type="AlphaFoldDB" id="A0A392R5Z8"/>
<comment type="caution">
    <text evidence="1">The sequence shown here is derived from an EMBL/GenBank/DDBJ whole genome shotgun (WGS) entry which is preliminary data.</text>
</comment>
<dbReference type="Proteomes" id="UP000265520">
    <property type="component" value="Unassembled WGS sequence"/>
</dbReference>
<accession>A0A392R5Z8</accession>
<name>A0A392R5Z8_9FABA</name>
<dbReference type="EMBL" id="LXQA010185429">
    <property type="protein sequence ID" value="MCI31210.1"/>
    <property type="molecule type" value="Genomic_DNA"/>
</dbReference>
<evidence type="ECO:0000313" key="1">
    <source>
        <dbReference type="EMBL" id="MCI31210.1"/>
    </source>
</evidence>
<reference evidence="1 2" key="1">
    <citation type="journal article" date="2018" name="Front. Plant Sci.">
        <title>Red Clover (Trifolium pratense) and Zigzag Clover (T. medium) - A Picture of Genomic Similarities and Differences.</title>
        <authorList>
            <person name="Dluhosova J."/>
            <person name="Istvanek J."/>
            <person name="Nedelnik J."/>
            <person name="Repkova J."/>
        </authorList>
    </citation>
    <scope>NUCLEOTIDE SEQUENCE [LARGE SCALE GENOMIC DNA]</scope>
    <source>
        <strain evidence="2">cv. 10/8</strain>
        <tissue evidence="1">Leaf</tissue>
    </source>
</reference>
<feature type="non-terminal residue" evidence="1">
    <location>
        <position position="47"/>
    </location>
</feature>
<evidence type="ECO:0000313" key="2">
    <source>
        <dbReference type="Proteomes" id="UP000265520"/>
    </source>
</evidence>
<organism evidence="1 2">
    <name type="scientific">Trifolium medium</name>
    <dbReference type="NCBI Taxonomy" id="97028"/>
    <lineage>
        <taxon>Eukaryota</taxon>
        <taxon>Viridiplantae</taxon>
        <taxon>Streptophyta</taxon>
        <taxon>Embryophyta</taxon>
        <taxon>Tracheophyta</taxon>
        <taxon>Spermatophyta</taxon>
        <taxon>Magnoliopsida</taxon>
        <taxon>eudicotyledons</taxon>
        <taxon>Gunneridae</taxon>
        <taxon>Pentapetalae</taxon>
        <taxon>rosids</taxon>
        <taxon>fabids</taxon>
        <taxon>Fabales</taxon>
        <taxon>Fabaceae</taxon>
        <taxon>Papilionoideae</taxon>
        <taxon>50 kb inversion clade</taxon>
        <taxon>NPAAA clade</taxon>
        <taxon>Hologalegina</taxon>
        <taxon>IRL clade</taxon>
        <taxon>Trifolieae</taxon>
        <taxon>Trifolium</taxon>
    </lineage>
</organism>
<protein>
    <submittedName>
        <fullName evidence="1">Uncharacterized protein</fullName>
    </submittedName>
</protein>